<gene>
    <name evidence="4" type="ORF">BOKJ2_LOCUS11544</name>
</gene>
<evidence type="ECO:0000256" key="1">
    <source>
        <dbReference type="ARBA" id="ARBA00005352"/>
    </source>
</evidence>
<dbReference type="OrthoDB" id="240546at2759"/>
<dbReference type="Proteomes" id="UP000614601">
    <property type="component" value="Unassembled WGS sequence"/>
</dbReference>
<accession>A0A811LDQ7</accession>
<dbReference type="InterPro" id="IPR013176">
    <property type="entry name" value="Ccz1"/>
</dbReference>
<protein>
    <recommendedName>
        <fullName evidence="6">CCZ1/INTU/HSP4 first Longin domain-containing protein</fullName>
    </recommendedName>
</protein>
<dbReference type="GO" id="GO:0035658">
    <property type="term" value="C:Mon1-Ccz1 complex"/>
    <property type="evidence" value="ECO:0007669"/>
    <property type="project" value="InterPro"/>
</dbReference>
<proteinExistence type="inferred from homology"/>
<dbReference type="PANTHER" id="PTHR13056">
    <property type="entry name" value="VACUOLAR FUSION PROTEIN CCZ1 HOMOLOG-RELATED"/>
    <property type="match status" value="1"/>
</dbReference>
<name>A0A811LDQ7_9BILA</name>
<dbReference type="AlphaFoldDB" id="A0A811LDQ7"/>
<dbReference type="EMBL" id="CAJFCW020000005">
    <property type="protein sequence ID" value="CAG9120784.1"/>
    <property type="molecule type" value="Genomic_DNA"/>
</dbReference>
<dbReference type="Proteomes" id="UP000783686">
    <property type="component" value="Unassembled WGS sequence"/>
</dbReference>
<dbReference type="Pfam" id="PF19031">
    <property type="entry name" value="Intu_longin_1"/>
    <property type="match status" value="1"/>
</dbReference>
<evidence type="ECO:0000313" key="4">
    <source>
        <dbReference type="EMBL" id="CAD5225369.1"/>
    </source>
</evidence>
<evidence type="ECO:0008006" key="6">
    <source>
        <dbReference type="Google" id="ProtNLM"/>
    </source>
</evidence>
<comment type="similarity">
    <text evidence="1">Belongs to the CCZ1 family.</text>
</comment>
<evidence type="ECO:0000259" key="3">
    <source>
        <dbReference type="Pfam" id="PF19032"/>
    </source>
</evidence>
<dbReference type="InterPro" id="IPR043988">
    <property type="entry name" value="CCZ1/INTU_longin_2"/>
</dbReference>
<feature type="domain" description="CCZ1/INTU/HSP4 first Longin" evidence="2">
    <location>
        <begin position="33"/>
        <end position="150"/>
    </location>
</feature>
<dbReference type="PANTHER" id="PTHR13056:SF0">
    <property type="entry name" value="VACUOLAR FUSION PROTEIN CCZ1 HOMOLOG-RELATED"/>
    <property type="match status" value="1"/>
</dbReference>
<feature type="domain" description="CCZ1/INTU second Longin" evidence="3">
    <location>
        <begin position="219"/>
        <end position="323"/>
    </location>
</feature>
<evidence type="ECO:0000259" key="2">
    <source>
        <dbReference type="Pfam" id="PF19031"/>
    </source>
</evidence>
<keyword evidence="5" id="KW-1185">Reference proteome</keyword>
<comment type="caution">
    <text evidence="4">The sequence shown here is derived from an EMBL/GenBank/DDBJ whole genome shotgun (WGS) entry which is preliminary data.</text>
</comment>
<organism evidence="4 5">
    <name type="scientific">Bursaphelenchus okinawaensis</name>
    <dbReference type="NCBI Taxonomy" id="465554"/>
    <lineage>
        <taxon>Eukaryota</taxon>
        <taxon>Metazoa</taxon>
        <taxon>Ecdysozoa</taxon>
        <taxon>Nematoda</taxon>
        <taxon>Chromadorea</taxon>
        <taxon>Rhabditida</taxon>
        <taxon>Tylenchina</taxon>
        <taxon>Tylenchomorpha</taxon>
        <taxon>Aphelenchoidea</taxon>
        <taxon>Aphelenchoididae</taxon>
        <taxon>Bursaphelenchus</taxon>
    </lineage>
</organism>
<dbReference type="Pfam" id="PF19032">
    <property type="entry name" value="Intu_longin_2"/>
    <property type="match status" value="1"/>
</dbReference>
<evidence type="ECO:0000313" key="5">
    <source>
        <dbReference type="Proteomes" id="UP000614601"/>
    </source>
</evidence>
<dbReference type="GO" id="GO:0016192">
    <property type="term" value="P:vesicle-mediated transport"/>
    <property type="evidence" value="ECO:0007669"/>
    <property type="project" value="InterPro"/>
</dbReference>
<dbReference type="EMBL" id="CAJFDH010000005">
    <property type="protein sequence ID" value="CAD5225369.1"/>
    <property type="molecule type" value="Genomic_DNA"/>
</dbReference>
<dbReference type="InterPro" id="IPR043987">
    <property type="entry name" value="CCZ1/INTU/HSP4_longin_1"/>
</dbReference>
<reference evidence="4" key="1">
    <citation type="submission" date="2020-09" db="EMBL/GenBank/DDBJ databases">
        <authorList>
            <person name="Kikuchi T."/>
        </authorList>
    </citation>
    <scope>NUCLEOTIDE SEQUENCE</scope>
    <source>
        <strain evidence="4">SH1</strain>
    </source>
</reference>
<sequence>MFSYSPFHSGAFARPEPIALNEPAGDLVATTVLDHFFVSYPQFGKKEGEEKEKLVYFWPSTENDKRKLELASFCEGVINFTNEFRTDESSEHRFLTSQHLVSLILPIEGGFIIGAAFNKSNSEAANFFPHEGTLLTTVKRIYNTFKLFNRDFEYNLKYGRELLCDIFDSFFTTYLPTVKLSLIPLIDVFDGISFMPLESNLFLQTQCFVEQCMEQQPDIRQAMLLYQNKLLQFSVLRKDLKTFYDIVVEHLIPSALKSELQPESVTNAQSGRFVKFSFDFAPSKGHFPVVWALNPASGELERYYLVCYRTLNATLIMLISETQQSIDQLLTQFGFFLAPRLCELASEMAETVTETTQPLISGVPFHFIYYNTESKSFKTSLSSLYPSSNPITFTLDIIRAIYVAFDKFIDTDADTTEVNLKLEGDIWVIFKKSTGRILIVFLPNSQSTTLPEVEGHVSAIIANYFQHVHFS</sequence>